<evidence type="ECO:0000313" key="7">
    <source>
        <dbReference type="EMBL" id="SJZ31753.1"/>
    </source>
</evidence>
<feature type="domain" description="RNA polymerase sigma factor 70 region 4 type 2" evidence="6">
    <location>
        <begin position="131"/>
        <end position="183"/>
    </location>
</feature>
<dbReference type="NCBIfam" id="TIGR02937">
    <property type="entry name" value="sigma70-ECF"/>
    <property type="match status" value="1"/>
</dbReference>
<dbReference type="GO" id="GO:0006352">
    <property type="term" value="P:DNA-templated transcription initiation"/>
    <property type="evidence" value="ECO:0007669"/>
    <property type="project" value="InterPro"/>
</dbReference>
<proteinExistence type="inferred from homology"/>
<evidence type="ECO:0000259" key="5">
    <source>
        <dbReference type="Pfam" id="PF04542"/>
    </source>
</evidence>
<dbReference type="PANTHER" id="PTHR43133:SF25">
    <property type="entry name" value="RNA POLYMERASE SIGMA FACTOR RFAY-RELATED"/>
    <property type="match status" value="1"/>
</dbReference>
<dbReference type="InterPro" id="IPR013249">
    <property type="entry name" value="RNA_pol_sigma70_r4_t2"/>
</dbReference>
<dbReference type="SUPFAM" id="SSF88946">
    <property type="entry name" value="Sigma2 domain of RNA polymerase sigma factors"/>
    <property type="match status" value="1"/>
</dbReference>
<evidence type="ECO:0000313" key="8">
    <source>
        <dbReference type="Proteomes" id="UP000190092"/>
    </source>
</evidence>
<organism evidence="7 8">
    <name type="scientific">Enhydrobacter aerosaccus</name>
    <dbReference type="NCBI Taxonomy" id="225324"/>
    <lineage>
        <taxon>Bacteria</taxon>
        <taxon>Pseudomonadati</taxon>
        <taxon>Pseudomonadota</taxon>
        <taxon>Alphaproteobacteria</taxon>
        <taxon>Hyphomicrobiales</taxon>
        <taxon>Enhydrobacter</taxon>
    </lineage>
</organism>
<evidence type="ECO:0000256" key="1">
    <source>
        <dbReference type="ARBA" id="ARBA00010641"/>
    </source>
</evidence>
<dbReference type="InterPro" id="IPR013325">
    <property type="entry name" value="RNA_pol_sigma_r2"/>
</dbReference>
<keyword evidence="2" id="KW-0805">Transcription regulation</keyword>
<dbReference type="EMBL" id="FUWJ01000001">
    <property type="protein sequence ID" value="SJZ31753.1"/>
    <property type="molecule type" value="Genomic_DNA"/>
</dbReference>
<dbReference type="Pfam" id="PF08281">
    <property type="entry name" value="Sigma70_r4_2"/>
    <property type="match status" value="1"/>
</dbReference>
<sequence length="190" mass="21597">MTLPLPESDEALAARARDGERAAFDALVRRHKDGLFAFVRRYMGSAEEGYDVLQESFVSAWLALRRYDPERPFLPWLRTIALNKCRDSARRQKVRRLVMRAFLLEQPDIEPTTARQDQAREDEAALADRLARLDRAIAALPGLYKEPLLLTTVSGLSHKEAAEVLKTTPKAIEMRLARARQRLQAMLAQG</sequence>
<dbReference type="Pfam" id="PF04542">
    <property type="entry name" value="Sigma70_r2"/>
    <property type="match status" value="1"/>
</dbReference>
<dbReference type="Gene3D" id="1.10.10.10">
    <property type="entry name" value="Winged helix-like DNA-binding domain superfamily/Winged helix DNA-binding domain"/>
    <property type="match status" value="1"/>
</dbReference>
<feature type="domain" description="RNA polymerase sigma-70 region 2" evidence="5">
    <location>
        <begin position="27"/>
        <end position="93"/>
    </location>
</feature>
<dbReference type="InterPro" id="IPR014284">
    <property type="entry name" value="RNA_pol_sigma-70_dom"/>
</dbReference>
<evidence type="ECO:0000259" key="6">
    <source>
        <dbReference type="Pfam" id="PF08281"/>
    </source>
</evidence>
<dbReference type="GO" id="GO:0016987">
    <property type="term" value="F:sigma factor activity"/>
    <property type="evidence" value="ECO:0007669"/>
    <property type="project" value="UniProtKB-KW"/>
</dbReference>
<dbReference type="PANTHER" id="PTHR43133">
    <property type="entry name" value="RNA POLYMERASE ECF-TYPE SIGMA FACTO"/>
    <property type="match status" value="1"/>
</dbReference>
<protein>
    <submittedName>
        <fullName evidence="7">RNA polymerase sigma-70 factor, ECF subfamily</fullName>
    </submittedName>
</protein>
<dbReference type="InterPro" id="IPR039425">
    <property type="entry name" value="RNA_pol_sigma-70-like"/>
</dbReference>
<evidence type="ECO:0000256" key="2">
    <source>
        <dbReference type="ARBA" id="ARBA00023015"/>
    </source>
</evidence>
<keyword evidence="3" id="KW-0731">Sigma factor</keyword>
<name>A0A1T4JNL1_9HYPH</name>
<dbReference type="InterPro" id="IPR036388">
    <property type="entry name" value="WH-like_DNA-bd_sf"/>
</dbReference>
<keyword evidence="8" id="KW-1185">Reference proteome</keyword>
<dbReference type="Gene3D" id="1.10.1740.10">
    <property type="match status" value="1"/>
</dbReference>
<dbReference type="STRING" id="225324.SAMN02745126_00251"/>
<keyword evidence="4" id="KW-0804">Transcription</keyword>
<dbReference type="SUPFAM" id="SSF88659">
    <property type="entry name" value="Sigma3 and sigma4 domains of RNA polymerase sigma factors"/>
    <property type="match status" value="1"/>
</dbReference>
<dbReference type="InterPro" id="IPR013324">
    <property type="entry name" value="RNA_pol_sigma_r3/r4-like"/>
</dbReference>
<reference evidence="8" key="1">
    <citation type="submission" date="2017-02" db="EMBL/GenBank/DDBJ databases">
        <authorList>
            <person name="Varghese N."/>
            <person name="Submissions S."/>
        </authorList>
    </citation>
    <scope>NUCLEOTIDE SEQUENCE [LARGE SCALE GENOMIC DNA]</scope>
    <source>
        <strain evidence="8">ATCC 27094</strain>
    </source>
</reference>
<evidence type="ECO:0000256" key="4">
    <source>
        <dbReference type="ARBA" id="ARBA00023163"/>
    </source>
</evidence>
<evidence type="ECO:0000256" key="3">
    <source>
        <dbReference type="ARBA" id="ARBA00023082"/>
    </source>
</evidence>
<dbReference type="Proteomes" id="UP000190092">
    <property type="component" value="Unassembled WGS sequence"/>
</dbReference>
<dbReference type="CDD" id="cd06171">
    <property type="entry name" value="Sigma70_r4"/>
    <property type="match status" value="1"/>
</dbReference>
<gene>
    <name evidence="7" type="ORF">SAMN02745126_00251</name>
</gene>
<accession>A0A1T4JNL1</accession>
<comment type="similarity">
    <text evidence="1">Belongs to the sigma-70 factor family. ECF subfamily.</text>
</comment>
<dbReference type="InterPro" id="IPR007627">
    <property type="entry name" value="RNA_pol_sigma70_r2"/>
</dbReference>
<dbReference type="AlphaFoldDB" id="A0A1T4JNL1"/>
<dbReference type="GO" id="GO:0003677">
    <property type="term" value="F:DNA binding"/>
    <property type="evidence" value="ECO:0007669"/>
    <property type="project" value="InterPro"/>
</dbReference>
<dbReference type="RefSeq" id="WP_218190902.1">
    <property type="nucleotide sequence ID" value="NZ_FUWJ01000001.1"/>
</dbReference>